<gene>
    <name evidence="1" type="ordered locus">RBRH_00129</name>
</gene>
<accession>E5ARS0</accession>
<dbReference type="HOGENOM" id="CLU_3388545_0_0_4"/>
<dbReference type="STRING" id="882378.RBRH_00129"/>
<evidence type="ECO:0000313" key="2">
    <source>
        <dbReference type="Proteomes" id="UP000007437"/>
    </source>
</evidence>
<name>E5ARS0_MYCRK</name>
<dbReference type="KEGG" id="brh:RBRH_00129"/>
<protein>
    <submittedName>
        <fullName evidence="1">Transposase</fullName>
    </submittedName>
</protein>
<sequence length="32" mass="3856">MRNVKGFSWDHKRVYRIYREPELTCGSNRISG</sequence>
<dbReference type="Proteomes" id="UP000007437">
    <property type="component" value="Chromosome"/>
</dbReference>
<reference evidence="1 2" key="1">
    <citation type="journal article" date="2011" name="J. Bacteriol.">
        <title>Complete genome sequence of Burkholderia rhizoxinica, an endosymbiont of Rhizopus microsporus.</title>
        <authorList>
            <person name="Lackner G."/>
            <person name="Moebius N."/>
            <person name="Partida-Martinez L."/>
            <person name="Hertweck C."/>
        </authorList>
    </citation>
    <scope>NUCLEOTIDE SEQUENCE [LARGE SCALE GENOMIC DNA]</scope>
    <source>
        <strain evidence="2">DSM 19002 / CIP 109453 / HKI 454</strain>
    </source>
</reference>
<evidence type="ECO:0000313" key="1">
    <source>
        <dbReference type="EMBL" id="CBW75302.1"/>
    </source>
</evidence>
<proteinExistence type="predicted"/>
<dbReference type="EMBL" id="FR687359">
    <property type="protein sequence ID" value="CBW75302.1"/>
    <property type="molecule type" value="Genomic_DNA"/>
</dbReference>
<organism evidence="1 2">
    <name type="scientific">Mycetohabitans rhizoxinica (strain DSM 19002 / CIP 109453 / HKI 454)</name>
    <name type="common">Paraburkholderia rhizoxinica</name>
    <dbReference type="NCBI Taxonomy" id="882378"/>
    <lineage>
        <taxon>Bacteria</taxon>
        <taxon>Pseudomonadati</taxon>
        <taxon>Pseudomonadota</taxon>
        <taxon>Betaproteobacteria</taxon>
        <taxon>Burkholderiales</taxon>
        <taxon>Burkholderiaceae</taxon>
        <taxon>Mycetohabitans</taxon>
    </lineage>
</organism>
<dbReference type="AlphaFoldDB" id="E5ARS0"/>